<name>A0AAV4VQ81_CAEEX</name>
<evidence type="ECO:0000313" key="2">
    <source>
        <dbReference type="Proteomes" id="UP001054945"/>
    </source>
</evidence>
<reference evidence="1 2" key="1">
    <citation type="submission" date="2021-06" db="EMBL/GenBank/DDBJ databases">
        <title>Caerostris extrusa draft genome.</title>
        <authorList>
            <person name="Kono N."/>
            <person name="Arakawa K."/>
        </authorList>
    </citation>
    <scope>NUCLEOTIDE SEQUENCE [LARGE SCALE GENOMIC DNA]</scope>
</reference>
<accession>A0AAV4VQ81</accession>
<dbReference type="EMBL" id="BPLR01014942">
    <property type="protein sequence ID" value="GIY72402.1"/>
    <property type="molecule type" value="Genomic_DNA"/>
</dbReference>
<evidence type="ECO:0000313" key="1">
    <source>
        <dbReference type="EMBL" id="GIY72402.1"/>
    </source>
</evidence>
<comment type="caution">
    <text evidence="1">The sequence shown here is derived from an EMBL/GenBank/DDBJ whole genome shotgun (WGS) entry which is preliminary data.</text>
</comment>
<protein>
    <submittedName>
        <fullName evidence="1">Uncharacterized protein</fullName>
    </submittedName>
</protein>
<proteinExistence type="predicted"/>
<dbReference type="Proteomes" id="UP001054945">
    <property type="component" value="Unassembled WGS sequence"/>
</dbReference>
<organism evidence="1 2">
    <name type="scientific">Caerostris extrusa</name>
    <name type="common">Bark spider</name>
    <name type="synonym">Caerostris bankana</name>
    <dbReference type="NCBI Taxonomy" id="172846"/>
    <lineage>
        <taxon>Eukaryota</taxon>
        <taxon>Metazoa</taxon>
        <taxon>Ecdysozoa</taxon>
        <taxon>Arthropoda</taxon>
        <taxon>Chelicerata</taxon>
        <taxon>Arachnida</taxon>
        <taxon>Araneae</taxon>
        <taxon>Araneomorphae</taxon>
        <taxon>Entelegynae</taxon>
        <taxon>Araneoidea</taxon>
        <taxon>Araneidae</taxon>
        <taxon>Caerostris</taxon>
    </lineage>
</organism>
<keyword evidence="2" id="KW-1185">Reference proteome</keyword>
<sequence>MEEISYTEENNRFFCISYYWCPFRKTKEGWRGFFIPKKIIFLISSYWCPFRRRGGWSYWCPFRRRGGWRKFLYTEENNRFLYPVTGVLFETKEGGVTGVLFEYVEGGGLFIPEVNNLFLHPVTGVLFEEVELLVSFRKRGSFIPKKIKFFHPVTGVFFENEEVGDFYNEENNLLSDFSFESSY</sequence>
<dbReference type="AlphaFoldDB" id="A0AAV4VQ81"/>
<gene>
    <name evidence="1" type="ORF">CEXT_231001</name>
</gene>